<dbReference type="Proteomes" id="UP000309997">
    <property type="component" value="Unassembled WGS sequence"/>
</dbReference>
<organism evidence="1 2">
    <name type="scientific">Populus alba</name>
    <name type="common">White poplar</name>
    <dbReference type="NCBI Taxonomy" id="43335"/>
    <lineage>
        <taxon>Eukaryota</taxon>
        <taxon>Viridiplantae</taxon>
        <taxon>Streptophyta</taxon>
        <taxon>Embryophyta</taxon>
        <taxon>Tracheophyta</taxon>
        <taxon>Spermatophyta</taxon>
        <taxon>Magnoliopsida</taxon>
        <taxon>eudicotyledons</taxon>
        <taxon>Gunneridae</taxon>
        <taxon>Pentapetalae</taxon>
        <taxon>rosids</taxon>
        <taxon>fabids</taxon>
        <taxon>Malpighiales</taxon>
        <taxon>Salicaceae</taxon>
        <taxon>Saliceae</taxon>
        <taxon>Populus</taxon>
    </lineage>
</organism>
<gene>
    <name evidence="1" type="ORF">D5086_011438</name>
</gene>
<comment type="caution">
    <text evidence="1">The sequence shown here is derived from an EMBL/GenBank/DDBJ whole genome shotgun (WGS) entry which is preliminary data.</text>
</comment>
<name>A0ACC4CCJ8_POPAL</name>
<protein>
    <submittedName>
        <fullName evidence="1">Uncharacterized protein</fullName>
    </submittedName>
</protein>
<sequence>MSIIELLASLALLLVPLFFYLTKNSKSNASKSNPNLKSYPLIGSSVAIFANRNRGVQWTSDLIQNSPTATVVLRRFLDDSRVLTGNPANVQHMLKTQFYNYEKGSKARRTLFDFLGNAEFAKTFDEAARISSDRFATLFPFVWKIKRVFNIGSEKRLKEASSELREFARNIIKEKKQELSNKSSLETVDLLSRFLSSGHSDEDFVTDIVISFILAGRDTTSAALTWYFWLLSQNPEVEKEILREIKDKSESPVYEEVKDMVYTHASLCESMRLYPPVPVDGKVAMQDDVLPDGTVIKKGMRVSYHPYAMGRLEMLWGPDWEKFKPERWLQGAGDGATITGNLRNKVQTGGNAGLNPSGSSIKHAKNQSSKADEFGQKTG</sequence>
<dbReference type="EMBL" id="RCHU02000005">
    <property type="protein sequence ID" value="KAL3592798.1"/>
    <property type="molecule type" value="Genomic_DNA"/>
</dbReference>
<evidence type="ECO:0000313" key="1">
    <source>
        <dbReference type="EMBL" id="KAL3592798.1"/>
    </source>
</evidence>
<evidence type="ECO:0000313" key="2">
    <source>
        <dbReference type="Proteomes" id="UP000309997"/>
    </source>
</evidence>
<keyword evidence="2" id="KW-1185">Reference proteome</keyword>
<proteinExistence type="predicted"/>
<accession>A0ACC4CCJ8</accession>
<reference evidence="1 2" key="1">
    <citation type="journal article" date="2024" name="Plant Biotechnol. J.">
        <title>Genome and CRISPR/Cas9 system of a widespread forest tree (Populus alba) in the world.</title>
        <authorList>
            <person name="Liu Y.J."/>
            <person name="Jiang P.F."/>
            <person name="Han X.M."/>
            <person name="Li X.Y."/>
            <person name="Wang H.M."/>
            <person name="Wang Y.J."/>
            <person name="Wang X.X."/>
            <person name="Zeng Q.Y."/>
        </authorList>
    </citation>
    <scope>NUCLEOTIDE SEQUENCE [LARGE SCALE GENOMIC DNA]</scope>
    <source>
        <strain evidence="2">cv. PAL-ZL1</strain>
    </source>
</reference>